<evidence type="ECO:0000259" key="1">
    <source>
        <dbReference type="Pfam" id="PF04773"/>
    </source>
</evidence>
<gene>
    <name evidence="3" type="ORF">VB248_15495</name>
</gene>
<feature type="domain" description="Protein FecR C-terminal" evidence="2">
    <location>
        <begin position="299"/>
        <end position="367"/>
    </location>
</feature>
<protein>
    <submittedName>
        <fullName evidence="3">FecR family protein</fullName>
    </submittedName>
</protein>
<keyword evidence="4" id="KW-1185">Reference proteome</keyword>
<accession>A0ABU5QCH6</accession>
<dbReference type="Proteomes" id="UP001302949">
    <property type="component" value="Unassembled WGS sequence"/>
</dbReference>
<evidence type="ECO:0000259" key="2">
    <source>
        <dbReference type="Pfam" id="PF16344"/>
    </source>
</evidence>
<proteinExistence type="predicted"/>
<dbReference type="Gene3D" id="2.60.120.1440">
    <property type="match status" value="1"/>
</dbReference>
<dbReference type="InterPro" id="IPR012373">
    <property type="entry name" value="Ferrdict_sens_TM"/>
</dbReference>
<dbReference type="RefSeq" id="WP_323297710.1">
    <property type="nucleotide sequence ID" value="NZ_JAYFUM010000018.1"/>
</dbReference>
<dbReference type="EMBL" id="JAYFUM010000018">
    <property type="protein sequence ID" value="MEA5140555.1"/>
    <property type="molecule type" value="Genomic_DNA"/>
</dbReference>
<sequence>MINNKEFQELLENSSFRAWVFDKNSQDGTYWTSWIAEDISRKELAEKAKAFLLSLQGESVDLEEHYIDIQIQKALTEAKKRENLDNDESENSEIVPLWKRYWAVAASIIVLIGASWFVLNNKNESLQEFALYQQQISEAKATNELVEVINEGQKSKLVQLPDGSSIVLQKNSRLSYQKAFDAEKREVYLVGEAFFEVAKNPERPFFVYANELVTKVLGTSFTIKAFGKDQDIRVIVKTGRVSVFTQTDKNATQLRNNRELTGMVLTANQQAIYQRQEIRLVKAIIDNPVILTLPIENQKFEFNATPISEVFSILEKSYGVDIVYDEEVMSKCSITAKLGDEPLFEKLKWICSITEASYEVSDGQIIITGKPCN</sequence>
<dbReference type="PANTHER" id="PTHR30273">
    <property type="entry name" value="PERIPLASMIC SIGNAL SENSOR AND SIGMA FACTOR ACTIVATOR FECR-RELATED"/>
    <property type="match status" value="1"/>
</dbReference>
<dbReference type="InterPro" id="IPR032508">
    <property type="entry name" value="FecR_C"/>
</dbReference>
<comment type="caution">
    <text evidence="3">The sequence shown here is derived from an EMBL/GenBank/DDBJ whole genome shotgun (WGS) entry which is preliminary data.</text>
</comment>
<reference evidence="3 4" key="1">
    <citation type="submission" date="2023-12" db="EMBL/GenBank/DDBJ databases">
        <title>Novel species of the genus Arcicella isolated from rivers.</title>
        <authorList>
            <person name="Lu H."/>
        </authorList>
    </citation>
    <scope>NUCLEOTIDE SEQUENCE [LARGE SCALE GENOMIC DNA]</scope>
    <source>
        <strain evidence="3 4">KCTC 23307</strain>
    </source>
</reference>
<dbReference type="PANTHER" id="PTHR30273:SF2">
    <property type="entry name" value="PROTEIN FECR"/>
    <property type="match status" value="1"/>
</dbReference>
<organism evidence="3 4">
    <name type="scientific">Arcicella rigui</name>
    <dbReference type="NCBI Taxonomy" id="797020"/>
    <lineage>
        <taxon>Bacteria</taxon>
        <taxon>Pseudomonadati</taxon>
        <taxon>Bacteroidota</taxon>
        <taxon>Cytophagia</taxon>
        <taxon>Cytophagales</taxon>
        <taxon>Flectobacillaceae</taxon>
        <taxon>Arcicella</taxon>
    </lineage>
</organism>
<dbReference type="InterPro" id="IPR006860">
    <property type="entry name" value="FecR"/>
</dbReference>
<dbReference type="Pfam" id="PF16344">
    <property type="entry name" value="FecR_C"/>
    <property type="match status" value="1"/>
</dbReference>
<name>A0ABU5QCH6_9BACT</name>
<evidence type="ECO:0000313" key="4">
    <source>
        <dbReference type="Proteomes" id="UP001302949"/>
    </source>
</evidence>
<dbReference type="PIRSF" id="PIRSF018266">
    <property type="entry name" value="FecR"/>
    <property type="match status" value="1"/>
</dbReference>
<dbReference type="Gene3D" id="3.55.50.30">
    <property type="match status" value="1"/>
</dbReference>
<dbReference type="Pfam" id="PF04773">
    <property type="entry name" value="FecR"/>
    <property type="match status" value="1"/>
</dbReference>
<evidence type="ECO:0000313" key="3">
    <source>
        <dbReference type="EMBL" id="MEA5140555.1"/>
    </source>
</evidence>
<feature type="domain" description="FecR protein" evidence="1">
    <location>
        <begin position="155"/>
        <end position="241"/>
    </location>
</feature>